<dbReference type="FunFam" id="1.20.5.110:FF:000008">
    <property type="entry name" value="Syntaxin 132"/>
    <property type="match status" value="1"/>
</dbReference>
<dbReference type="InterPro" id="IPR045242">
    <property type="entry name" value="Syntaxin"/>
</dbReference>
<dbReference type="SUPFAM" id="SSF47661">
    <property type="entry name" value="t-snare proteins"/>
    <property type="match status" value="1"/>
</dbReference>
<organism evidence="9 10">
    <name type="scientific">Acorus calamus</name>
    <name type="common">Sweet flag</name>
    <dbReference type="NCBI Taxonomy" id="4465"/>
    <lineage>
        <taxon>Eukaryota</taxon>
        <taxon>Viridiplantae</taxon>
        <taxon>Streptophyta</taxon>
        <taxon>Embryophyta</taxon>
        <taxon>Tracheophyta</taxon>
        <taxon>Spermatophyta</taxon>
        <taxon>Magnoliopsida</taxon>
        <taxon>Liliopsida</taxon>
        <taxon>Acoraceae</taxon>
        <taxon>Acorus</taxon>
    </lineage>
</organism>
<dbReference type="AlphaFoldDB" id="A0AAV9DQB6"/>
<feature type="domain" description="T-SNARE coiled-coil homology" evidence="8">
    <location>
        <begin position="228"/>
        <end position="290"/>
    </location>
</feature>
<dbReference type="GO" id="GO:0006887">
    <property type="term" value="P:exocytosis"/>
    <property type="evidence" value="ECO:0007669"/>
    <property type="project" value="TreeGrafter"/>
</dbReference>
<sequence>MLICAHISFLSLCLNFCNSAKMNDLLTDSFIGTRNQPHREGDVELGVQSPTTNSDLGMEDFFKQVREIEKLMEKLSTLLQQLQDANEESKTATKASAVKAIKQRMEKDVNEVGKVARGIKAKLEELDRDNLANRKKKNCGKGTGVDRSRMVMTNALKKKLKDRVINFQILRQTIQNDNREIVKRKVFTVTGTKPDEETVDNLIETGQSEQIFEKAIQEMGRGQVLDTLQEIQERNDAVREIEKKLLDLHQVFMDLAILVESQGEILDNIENQSGNDALRTAKTLQKKSRKCMMIAIIVFLMIAIILSLSILKPWKK</sequence>
<evidence type="ECO:0000313" key="10">
    <source>
        <dbReference type="Proteomes" id="UP001180020"/>
    </source>
</evidence>
<evidence type="ECO:0000256" key="2">
    <source>
        <dbReference type="ARBA" id="ARBA00009063"/>
    </source>
</evidence>
<comment type="subcellular location">
    <subcellularLocation>
        <location evidence="1">Cell membrane</location>
        <topology evidence="1">Single-pass type IV membrane protein</topology>
    </subcellularLocation>
</comment>
<proteinExistence type="inferred from homology"/>
<dbReference type="Proteomes" id="UP001180020">
    <property type="component" value="Unassembled WGS sequence"/>
</dbReference>
<keyword evidence="4" id="KW-0653">Protein transport</keyword>
<evidence type="ECO:0000256" key="4">
    <source>
        <dbReference type="ARBA" id="ARBA00022927"/>
    </source>
</evidence>
<dbReference type="GO" id="GO:0006906">
    <property type="term" value="P:vesicle fusion"/>
    <property type="evidence" value="ECO:0007669"/>
    <property type="project" value="TreeGrafter"/>
</dbReference>
<evidence type="ECO:0000256" key="1">
    <source>
        <dbReference type="ARBA" id="ARBA00004521"/>
    </source>
</evidence>
<evidence type="ECO:0000313" key="9">
    <source>
        <dbReference type="EMBL" id="KAK1303146.1"/>
    </source>
</evidence>
<keyword evidence="6" id="KW-0472">Membrane</keyword>
<keyword evidence="3" id="KW-0813">Transport</keyword>
<gene>
    <name evidence="9" type="ORF">QJS10_CPB11g01237</name>
</gene>
<dbReference type="SMART" id="SM00397">
    <property type="entry name" value="t_SNARE"/>
    <property type="match status" value="1"/>
</dbReference>
<dbReference type="Gene3D" id="1.20.58.70">
    <property type="match status" value="1"/>
</dbReference>
<dbReference type="GO" id="GO:0031201">
    <property type="term" value="C:SNARE complex"/>
    <property type="evidence" value="ECO:0007669"/>
    <property type="project" value="TreeGrafter"/>
</dbReference>
<evidence type="ECO:0000259" key="8">
    <source>
        <dbReference type="PROSITE" id="PS50192"/>
    </source>
</evidence>
<feature type="signal peptide" evidence="7">
    <location>
        <begin position="1"/>
        <end position="19"/>
    </location>
</feature>
<dbReference type="GO" id="GO:0005886">
    <property type="term" value="C:plasma membrane"/>
    <property type="evidence" value="ECO:0007669"/>
    <property type="project" value="UniProtKB-SubCell"/>
</dbReference>
<dbReference type="GO" id="GO:0005484">
    <property type="term" value="F:SNAP receptor activity"/>
    <property type="evidence" value="ECO:0007669"/>
    <property type="project" value="TreeGrafter"/>
</dbReference>
<keyword evidence="7" id="KW-0732">Signal</keyword>
<dbReference type="EMBL" id="JAUJYO010000011">
    <property type="protein sequence ID" value="KAK1303146.1"/>
    <property type="molecule type" value="Genomic_DNA"/>
</dbReference>
<feature type="chain" id="PRO_5043373059" description="t-SNARE coiled-coil homology domain-containing protein" evidence="7">
    <location>
        <begin position="20"/>
        <end position="316"/>
    </location>
</feature>
<evidence type="ECO:0000256" key="3">
    <source>
        <dbReference type="ARBA" id="ARBA00022448"/>
    </source>
</evidence>
<reference evidence="9" key="1">
    <citation type="journal article" date="2023" name="Nat. Commun.">
        <title>Diploid and tetraploid genomes of Acorus and the evolution of monocots.</title>
        <authorList>
            <person name="Ma L."/>
            <person name="Liu K.W."/>
            <person name="Li Z."/>
            <person name="Hsiao Y.Y."/>
            <person name="Qi Y."/>
            <person name="Fu T."/>
            <person name="Tang G.D."/>
            <person name="Zhang D."/>
            <person name="Sun W.H."/>
            <person name="Liu D.K."/>
            <person name="Li Y."/>
            <person name="Chen G.Z."/>
            <person name="Liu X.D."/>
            <person name="Liao X.Y."/>
            <person name="Jiang Y.T."/>
            <person name="Yu X."/>
            <person name="Hao Y."/>
            <person name="Huang J."/>
            <person name="Zhao X.W."/>
            <person name="Ke S."/>
            <person name="Chen Y.Y."/>
            <person name="Wu W.L."/>
            <person name="Hsu J.L."/>
            <person name="Lin Y.F."/>
            <person name="Huang M.D."/>
            <person name="Li C.Y."/>
            <person name="Huang L."/>
            <person name="Wang Z.W."/>
            <person name="Zhao X."/>
            <person name="Zhong W.Y."/>
            <person name="Peng D.H."/>
            <person name="Ahmad S."/>
            <person name="Lan S."/>
            <person name="Zhang J.S."/>
            <person name="Tsai W.C."/>
            <person name="Van de Peer Y."/>
            <person name="Liu Z.J."/>
        </authorList>
    </citation>
    <scope>NUCLEOTIDE SEQUENCE</scope>
    <source>
        <strain evidence="9">CP</strain>
    </source>
</reference>
<evidence type="ECO:0000256" key="5">
    <source>
        <dbReference type="SAM" id="Coils"/>
    </source>
</evidence>
<protein>
    <recommendedName>
        <fullName evidence="8">t-SNARE coiled-coil homology domain-containing protein</fullName>
    </recommendedName>
</protein>
<dbReference type="SMART" id="SM00503">
    <property type="entry name" value="SynN"/>
    <property type="match status" value="1"/>
</dbReference>
<reference evidence="9" key="2">
    <citation type="submission" date="2023-06" db="EMBL/GenBank/DDBJ databases">
        <authorList>
            <person name="Ma L."/>
            <person name="Liu K.-W."/>
            <person name="Li Z."/>
            <person name="Hsiao Y.-Y."/>
            <person name="Qi Y."/>
            <person name="Fu T."/>
            <person name="Tang G."/>
            <person name="Zhang D."/>
            <person name="Sun W.-H."/>
            <person name="Liu D.-K."/>
            <person name="Li Y."/>
            <person name="Chen G.-Z."/>
            <person name="Liu X.-D."/>
            <person name="Liao X.-Y."/>
            <person name="Jiang Y.-T."/>
            <person name="Yu X."/>
            <person name="Hao Y."/>
            <person name="Huang J."/>
            <person name="Zhao X.-W."/>
            <person name="Ke S."/>
            <person name="Chen Y.-Y."/>
            <person name="Wu W.-L."/>
            <person name="Hsu J.-L."/>
            <person name="Lin Y.-F."/>
            <person name="Huang M.-D."/>
            <person name="Li C.-Y."/>
            <person name="Huang L."/>
            <person name="Wang Z.-W."/>
            <person name="Zhao X."/>
            <person name="Zhong W.-Y."/>
            <person name="Peng D.-H."/>
            <person name="Ahmad S."/>
            <person name="Lan S."/>
            <person name="Zhang J.-S."/>
            <person name="Tsai W.-C."/>
            <person name="Van De Peer Y."/>
            <person name="Liu Z.-J."/>
        </authorList>
    </citation>
    <scope>NUCLEOTIDE SEQUENCE</scope>
    <source>
        <strain evidence="9">CP</strain>
        <tissue evidence="9">Leaves</tissue>
    </source>
</reference>
<dbReference type="GO" id="GO:0006886">
    <property type="term" value="P:intracellular protein transport"/>
    <property type="evidence" value="ECO:0007669"/>
    <property type="project" value="TreeGrafter"/>
</dbReference>
<dbReference type="CDD" id="cd00179">
    <property type="entry name" value="SynN"/>
    <property type="match status" value="1"/>
</dbReference>
<dbReference type="GO" id="GO:0048278">
    <property type="term" value="P:vesicle docking"/>
    <property type="evidence" value="ECO:0007669"/>
    <property type="project" value="TreeGrafter"/>
</dbReference>
<feature type="transmembrane region" description="Helical" evidence="6">
    <location>
        <begin position="292"/>
        <end position="311"/>
    </location>
</feature>
<evidence type="ECO:0000256" key="7">
    <source>
        <dbReference type="SAM" id="SignalP"/>
    </source>
</evidence>
<dbReference type="PANTHER" id="PTHR19957">
    <property type="entry name" value="SYNTAXIN"/>
    <property type="match status" value="1"/>
</dbReference>
<keyword evidence="6" id="KW-1133">Transmembrane helix</keyword>
<dbReference type="PANTHER" id="PTHR19957:SF277">
    <property type="entry name" value="T-SNARE COILED-COIL HOMOLOGY DOMAIN-CONTAINING PROTEIN"/>
    <property type="match status" value="1"/>
</dbReference>
<keyword evidence="6" id="KW-0812">Transmembrane</keyword>
<dbReference type="InterPro" id="IPR006011">
    <property type="entry name" value="Syntaxin_N"/>
</dbReference>
<comment type="similarity">
    <text evidence="2">Belongs to the syntaxin family.</text>
</comment>
<keyword evidence="5" id="KW-0175">Coiled coil</keyword>
<evidence type="ECO:0000256" key="6">
    <source>
        <dbReference type="SAM" id="Phobius"/>
    </source>
</evidence>
<dbReference type="InterPro" id="IPR010989">
    <property type="entry name" value="SNARE"/>
</dbReference>
<dbReference type="Pfam" id="PF00804">
    <property type="entry name" value="Syntaxin"/>
    <property type="match status" value="1"/>
</dbReference>
<dbReference type="CDD" id="cd15848">
    <property type="entry name" value="SNARE_syntaxin1-like"/>
    <property type="match status" value="1"/>
</dbReference>
<dbReference type="InterPro" id="IPR000727">
    <property type="entry name" value="T_SNARE_dom"/>
</dbReference>
<name>A0AAV9DQB6_ACOCL</name>
<dbReference type="GO" id="GO:0012505">
    <property type="term" value="C:endomembrane system"/>
    <property type="evidence" value="ECO:0007669"/>
    <property type="project" value="TreeGrafter"/>
</dbReference>
<feature type="coiled-coil region" evidence="5">
    <location>
        <begin position="65"/>
        <end position="95"/>
    </location>
</feature>
<dbReference type="GO" id="GO:0000149">
    <property type="term" value="F:SNARE binding"/>
    <property type="evidence" value="ECO:0007669"/>
    <property type="project" value="TreeGrafter"/>
</dbReference>
<comment type="caution">
    <text evidence="9">The sequence shown here is derived from an EMBL/GenBank/DDBJ whole genome shotgun (WGS) entry which is preliminary data.</text>
</comment>
<accession>A0AAV9DQB6</accession>
<keyword evidence="10" id="KW-1185">Reference proteome</keyword>
<dbReference type="PROSITE" id="PS50192">
    <property type="entry name" value="T_SNARE"/>
    <property type="match status" value="1"/>
</dbReference>